<dbReference type="GO" id="GO:0009267">
    <property type="term" value="P:cellular response to starvation"/>
    <property type="evidence" value="ECO:0007669"/>
    <property type="project" value="InterPro"/>
</dbReference>
<evidence type="ECO:0000313" key="9">
    <source>
        <dbReference type="EMBL" id="AQQ52510.1"/>
    </source>
</evidence>
<sequence length="488" mass="52640">MITFLVSIALLIIGYLTYGKYVEKVFGVKAERNTPAYTLSDGVDYVPMNEKKNSLIQLLNIAGVGPIFGPILGALYGPVAFIWIVLGAIFAGAVHDYLTGMISLRNRGAHLPELAEKFLGKAFRHVVNAFSLLLLILVGTVFVTSPAALLADLTPGWMSIGLWIAVIFIYYIFATVLPVDKIIGRLYPYFGALLVISAIGIGSTLLIQGHPIPELTLTNLHPEGLPIFPLLFLTISCGALSGFHATQSPIISRTTQKEGQGRQIFYGMMIAEGIIAMIWAAAAMSIFDGASLNELLAAGGPAGVVREVSMTTLGAIGGTLAVLGVIVLPITSGDTAFRSARMIVADYLNVAQRKISSRLWIAVPMFAISLVLTQVDFNLLWRYFSWANQSTAMIALWVGAMYLAIQKKNFWIAAVPATFITMATFTYILNAQIGFGLPLDIAYIGGTVITAVIIIAFFWGLNRKLAADSNGQKQIILDDGLDSTPIQQ</sequence>
<accession>A0A1Q2KWE0</accession>
<dbReference type="EMBL" id="CP019640">
    <property type="protein sequence ID" value="AQQ52510.1"/>
    <property type="molecule type" value="Genomic_DNA"/>
</dbReference>
<feature type="transmembrane region" description="Helical" evidence="7">
    <location>
        <begin position="126"/>
        <end position="151"/>
    </location>
</feature>
<keyword evidence="5 7" id="KW-1133">Transmembrane helix</keyword>
<evidence type="ECO:0000256" key="4">
    <source>
        <dbReference type="ARBA" id="ARBA00022692"/>
    </source>
</evidence>
<evidence type="ECO:0000256" key="3">
    <source>
        <dbReference type="ARBA" id="ARBA00022475"/>
    </source>
</evidence>
<comment type="similarity">
    <text evidence="2">Belongs to the peptide transporter carbon starvation (CstA) (TC 2.A.114) family.</text>
</comment>
<feature type="transmembrane region" description="Helical" evidence="7">
    <location>
        <begin position="441"/>
        <end position="461"/>
    </location>
</feature>
<dbReference type="InterPro" id="IPR051605">
    <property type="entry name" value="CstA"/>
</dbReference>
<feature type="transmembrane region" description="Helical" evidence="7">
    <location>
        <begin position="264"/>
        <end position="287"/>
    </location>
</feature>
<feature type="domain" description="CstA N-terminal" evidence="8">
    <location>
        <begin position="3"/>
        <end position="166"/>
    </location>
</feature>
<keyword evidence="10" id="KW-1185">Reference proteome</keyword>
<dbReference type="Proteomes" id="UP000188184">
    <property type="component" value="Chromosome"/>
</dbReference>
<keyword evidence="6 7" id="KW-0472">Membrane</keyword>
<evidence type="ECO:0000256" key="5">
    <source>
        <dbReference type="ARBA" id="ARBA00022989"/>
    </source>
</evidence>
<comment type="subcellular location">
    <subcellularLocation>
        <location evidence="1">Cell membrane</location>
        <topology evidence="1">Multi-pass membrane protein</topology>
    </subcellularLocation>
</comment>
<dbReference type="KEGG" id="pmar:B0X71_04885"/>
<dbReference type="OrthoDB" id="9761224at2"/>
<organism evidence="9 10">
    <name type="scientific">Planococcus lenghuensis</name>
    <dbReference type="NCBI Taxonomy" id="2213202"/>
    <lineage>
        <taxon>Bacteria</taxon>
        <taxon>Bacillati</taxon>
        <taxon>Bacillota</taxon>
        <taxon>Bacilli</taxon>
        <taxon>Bacillales</taxon>
        <taxon>Caryophanaceae</taxon>
        <taxon>Planococcus</taxon>
    </lineage>
</organism>
<evidence type="ECO:0000256" key="1">
    <source>
        <dbReference type="ARBA" id="ARBA00004651"/>
    </source>
</evidence>
<evidence type="ECO:0000259" key="8">
    <source>
        <dbReference type="Pfam" id="PF02554"/>
    </source>
</evidence>
<evidence type="ECO:0000313" key="10">
    <source>
        <dbReference type="Proteomes" id="UP000188184"/>
    </source>
</evidence>
<keyword evidence="3" id="KW-1003">Cell membrane</keyword>
<feature type="transmembrane region" description="Helical" evidence="7">
    <location>
        <begin position="383"/>
        <end position="403"/>
    </location>
</feature>
<dbReference type="AlphaFoldDB" id="A0A1Q2KWE0"/>
<dbReference type="GO" id="GO:0005886">
    <property type="term" value="C:plasma membrane"/>
    <property type="evidence" value="ECO:0007669"/>
    <property type="project" value="UniProtKB-SubCell"/>
</dbReference>
<evidence type="ECO:0000256" key="6">
    <source>
        <dbReference type="ARBA" id="ARBA00023136"/>
    </source>
</evidence>
<dbReference type="RefSeq" id="WP_077588394.1">
    <property type="nucleotide sequence ID" value="NZ_CP019640.1"/>
</dbReference>
<feature type="transmembrane region" description="Helical" evidence="7">
    <location>
        <begin position="186"/>
        <end position="207"/>
    </location>
</feature>
<feature type="transmembrane region" description="Helical" evidence="7">
    <location>
        <begin position="315"/>
        <end position="337"/>
    </location>
</feature>
<dbReference type="PANTHER" id="PTHR30252">
    <property type="entry name" value="INNER MEMBRANE PEPTIDE TRANSPORTER"/>
    <property type="match status" value="1"/>
</dbReference>
<name>A0A1Q2KWE0_9BACL</name>
<feature type="transmembrane region" description="Helical" evidence="7">
    <location>
        <begin position="227"/>
        <end position="243"/>
    </location>
</feature>
<feature type="domain" description="CstA N-terminal" evidence="8">
    <location>
        <begin position="300"/>
        <end position="426"/>
    </location>
</feature>
<evidence type="ECO:0000256" key="2">
    <source>
        <dbReference type="ARBA" id="ARBA00007755"/>
    </source>
</evidence>
<feature type="transmembrane region" description="Helical" evidence="7">
    <location>
        <begin position="410"/>
        <end position="429"/>
    </location>
</feature>
<protein>
    <submittedName>
        <fullName evidence="9">Carbon starvation protein A</fullName>
    </submittedName>
</protein>
<gene>
    <name evidence="9" type="ORF">B0X71_04885</name>
</gene>
<feature type="transmembrane region" description="Helical" evidence="7">
    <location>
        <begin position="358"/>
        <end position="377"/>
    </location>
</feature>
<feature type="transmembrane region" description="Helical" evidence="7">
    <location>
        <begin position="157"/>
        <end position="179"/>
    </location>
</feature>
<evidence type="ECO:0000256" key="7">
    <source>
        <dbReference type="SAM" id="Phobius"/>
    </source>
</evidence>
<feature type="transmembrane region" description="Helical" evidence="7">
    <location>
        <begin position="75"/>
        <end position="98"/>
    </location>
</feature>
<keyword evidence="4 7" id="KW-0812">Transmembrane</keyword>
<dbReference type="InterPro" id="IPR003706">
    <property type="entry name" value="CstA_N"/>
</dbReference>
<reference evidence="9 10" key="1">
    <citation type="submission" date="2017-02" db="EMBL/GenBank/DDBJ databases">
        <title>The complete genomic sequence of a novel cold adapted crude oil-degrading bacterium Planococcus qaidamina Y42.</title>
        <authorList>
            <person name="Yang R."/>
        </authorList>
    </citation>
    <scope>NUCLEOTIDE SEQUENCE [LARGE SCALE GENOMIC DNA]</scope>
    <source>
        <strain evidence="9 10">Y42</strain>
    </source>
</reference>
<dbReference type="PANTHER" id="PTHR30252:SF4">
    <property type="entry name" value="CARBON STARVATION"/>
    <property type="match status" value="1"/>
</dbReference>
<dbReference type="Pfam" id="PF02554">
    <property type="entry name" value="CstA"/>
    <property type="match status" value="2"/>
</dbReference>
<proteinExistence type="inferred from homology"/>